<keyword evidence="3" id="KW-1185">Reference proteome</keyword>
<evidence type="ECO:0000313" key="3">
    <source>
        <dbReference type="Proteomes" id="UP000647424"/>
    </source>
</evidence>
<evidence type="ECO:0000256" key="1">
    <source>
        <dbReference type="SAM" id="Phobius"/>
    </source>
</evidence>
<keyword evidence="1" id="KW-0472">Membrane</keyword>
<feature type="transmembrane region" description="Helical" evidence="1">
    <location>
        <begin position="133"/>
        <end position="152"/>
    </location>
</feature>
<accession>A0A927FHB6</accession>
<name>A0A927FHB6_9BURK</name>
<dbReference type="Proteomes" id="UP000647424">
    <property type="component" value="Unassembled WGS sequence"/>
</dbReference>
<reference evidence="2 3" key="1">
    <citation type="submission" date="2020-09" db="EMBL/GenBank/DDBJ databases">
        <title>Genome seq and assembly of Limnohabitants sp.</title>
        <authorList>
            <person name="Chhetri G."/>
        </authorList>
    </citation>
    <scope>NUCLEOTIDE SEQUENCE [LARGE SCALE GENOMIC DNA]</scope>
    <source>
        <strain evidence="2 3">JUR4</strain>
    </source>
</reference>
<feature type="transmembrane region" description="Helical" evidence="1">
    <location>
        <begin position="76"/>
        <end position="95"/>
    </location>
</feature>
<proteinExistence type="predicted"/>
<gene>
    <name evidence="2" type="ORF">IC609_13025</name>
</gene>
<dbReference type="EMBL" id="JACYFT010000003">
    <property type="protein sequence ID" value="MBD8051464.1"/>
    <property type="molecule type" value="Genomic_DNA"/>
</dbReference>
<feature type="transmembrane region" description="Helical" evidence="1">
    <location>
        <begin position="37"/>
        <end position="55"/>
    </location>
</feature>
<sequence length="177" mass="20105">MSDRNAPLVSAAELEALIAKLGADAEAPIDTWTPLRFWYLGLIVASYVVALLLAPQVLANHLSTDPQEVIRLERFLYFRGWFLFIVLGLGLYSYLRGWYTAIVFSAFLVLGVVNLMFDLFTVYPEKLANPTPLFTVLMVLRLLALWSVYLTVRNVSRLPDVKDRANILLPFRPSDRL</sequence>
<dbReference type="RefSeq" id="WP_191819952.1">
    <property type="nucleotide sequence ID" value="NZ_JACYFT010000003.1"/>
</dbReference>
<evidence type="ECO:0000313" key="2">
    <source>
        <dbReference type="EMBL" id="MBD8051464.1"/>
    </source>
</evidence>
<feature type="transmembrane region" description="Helical" evidence="1">
    <location>
        <begin position="101"/>
        <end position="121"/>
    </location>
</feature>
<organism evidence="2 3">
    <name type="scientific">Limnohabitans radicicola</name>
    <dbReference type="NCBI Taxonomy" id="2771427"/>
    <lineage>
        <taxon>Bacteria</taxon>
        <taxon>Pseudomonadati</taxon>
        <taxon>Pseudomonadota</taxon>
        <taxon>Betaproteobacteria</taxon>
        <taxon>Burkholderiales</taxon>
        <taxon>Comamonadaceae</taxon>
        <taxon>Limnohabitans</taxon>
    </lineage>
</organism>
<keyword evidence="1" id="KW-1133">Transmembrane helix</keyword>
<protein>
    <submittedName>
        <fullName evidence="2">Uncharacterized protein</fullName>
    </submittedName>
</protein>
<dbReference type="AlphaFoldDB" id="A0A927FHB6"/>
<keyword evidence="1" id="KW-0812">Transmembrane</keyword>
<comment type="caution">
    <text evidence="2">The sequence shown here is derived from an EMBL/GenBank/DDBJ whole genome shotgun (WGS) entry which is preliminary data.</text>
</comment>